<dbReference type="KEGG" id="fri:FraEuI1c_6852"/>
<dbReference type="HOGENOM" id="CLU_1568465_0_0_11"/>
<sequence>MIHDLTADELDAARVELFRVAGETPGGADDFRWARRYRAALSRLAHAVNLQRSFPGDDWPEDRVREGLAMHAAIDADEPGRVSLAIWSFTTEHTGYGTPAQRRARLAELRAAKAADLARAEHHTTTAPDDDVASFWAARVTTLAGELARIDTTLATVPNSSVPSLLEGAA</sequence>
<keyword evidence="2" id="KW-1185">Reference proteome</keyword>
<organism evidence="1 2">
    <name type="scientific">Pseudofrankia inefficax (strain DSM 45817 / CECT 9037 / DDB 130130 / EuI1c)</name>
    <name type="common">Frankia inefficax</name>
    <dbReference type="NCBI Taxonomy" id="298654"/>
    <lineage>
        <taxon>Bacteria</taxon>
        <taxon>Bacillati</taxon>
        <taxon>Actinomycetota</taxon>
        <taxon>Actinomycetes</taxon>
        <taxon>Frankiales</taxon>
        <taxon>Frankiaceae</taxon>
        <taxon>Pseudofrankia</taxon>
    </lineage>
</organism>
<protein>
    <submittedName>
        <fullName evidence="1">Uncharacterized protein</fullName>
    </submittedName>
</protein>
<dbReference type="STRING" id="298654.FraEuI1c_6852"/>
<dbReference type="RefSeq" id="WP_013427932.1">
    <property type="nucleotide sequence ID" value="NC_014666.1"/>
</dbReference>
<dbReference type="OrthoDB" id="9857471at2"/>
<accession>E3JDQ5</accession>
<dbReference type="AlphaFoldDB" id="E3JDQ5"/>
<dbReference type="InParanoid" id="E3JDQ5"/>
<gene>
    <name evidence="1" type="ordered locus">FraEuI1c_6852</name>
</gene>
<name>E3JDQ5_PSEI1</name>
<proteinExistence type="predicted"/>
<dbReference type="EMBL" id="CP002299">
    <property type="protein sequence ID" value="ADP84821.1"/>
    <property type="molecule type" value="Genomic_DNA"/>
</dbReference>
<evidence type="ECO:0000313" key="1">
    <source>
        <dbReference type="EMBL" id="ADP84821.1"/>
    </source>
</evidence>
<reference evidence="1 2" key="1">
    <citation type="submission" date="2010-10" db="EMBL/GenBank/DDBJ databases">
        <title>Complete sequence of Frankia sp. EuI1c.</title>
        <authorList>
            <consortium name="US DOE Joint Genome Institute"/>
            <person name="Lucas S."/>
            <person name="Copeland A."/>
            <person name="Lapidus A."/>
            <person name="Cheng J.-F."/>
            <person name="Bruce D."/>
            <person name="Goodwin L."/>
            <person name="Pitluck S."/>
            <person name="Chertkov O."/>
            <person name="Detter J.C."/>
            <person name="Han C."/>
            <person name="Tapia R."/>
            <person name="Land M."/>
            <person name="Hauser L."/>
            <person name="Jeffries C."/>
            <person name="Kyrpides N."/>
            <person name="Ivanova N."/>
            <person name="Mikhailova N."/>
            <person name="Beauchemin N."/>
            <person name="Sen A."/>
            <person name="Sur S.A."/>
            <person name="Gtari M."/>
            <person name="Wall L."/>
            <person name="Tisa L."/>
            <person name="Woyke T."/>
        </authorList>
    </citation>
    <scope>NUCLEOTIDE SEQUENCE [LARGE SCALE GENOMIC DNA]</scope>
    <source>
        <strain evidence="2">DSM 45817 / CECT 9037 / EuI1c</strain>
    </source>
</reference>
<dbReference type="Proteomes" id="UP000002484">
    <property type="component" value="Chromosome"/>
</dbReference>
<evidence type="ECO:0000313" key="2">
    <source>
        <dbReference type="Proteomes" id="UP000002484"/>
    </source>
</evidence>